<comment type="similarity">
    <text evidence="3 14">Belongs to the peptidase A1 family.</text>
</comment>
<feature type="signal peptide" evidence="15">
    <location>
        <begin position="1"/>
        <end position="23"/>
    </location>
</feature>
<evidence type="ECO:0000256" key="2">
    <source>
        <dbReference type="ARBA" id="ARBA00004613"/>
    </source>
</evidence>
<dbReference type="InterPro" id="IPR021109">
    <property type="entry name" value="Peptidase_aspartic_dom_sf"/>
</dbReference>
<evidence type="ECO:0000259" key="16">
    <source>
        <dbReference type="PROSITE" id="PS51767"/>
    </source>
</evidence>
<dbReference type="InterPro" id="IPR033121">
    <property type="entry name" value="PEPTIDASE_A1"/>
</dbReference>
<dbReference type="InterPro" id="IPR001969">
    <property type="entry name" value="Aspartic_peptidase_AS"/>
</dbReference>
<keyword evidence="9 14" id="KW-0378">Hydrolase</keyword>
<reference evidence="18" key="1">
    <citation type="submission" date="2016-05" db="EMBL/GenBank/DDBJ databases">
        <title>Comparative genomics of biotechnologically important yeasts.</title>
        <authorList>
            <consortium name="DOE Joint Genome Institute"/>
            <person name="Riley R."/>
            <person name="Haridas S."/>
            <person name="Wolfe K.H."/>
            <person name="Lopes M.R."/>
            <person name="Hittinger C.T."/>
            <person name="Goker M."/>
            <person name="Salamov A."/>
            <person name="Wisecaver J."/>
            <person name="Long T.M."/>
            <person name="Aerts A.L."/>
            <person name="Barry K."/>
            <person name="Choi C."/>
            <person name="Clum A."/>
            <person name="Coughlan A.Y."/>
            <person name="Deshpande S."/>
            <person name="Douglass A.P."/>
            <person name="Hanson S.J."/>
            <person name="Klenk H.-P."/>
            <person name="Labutti K."/>
            <person name="Lapidus A."/>
            <person name="Lindquist E."/>
            <person name="Lipzen A."/>
            <person name="Meier-Kolthoff J.P."/>
            <person name="Ohm R.A."/>
            <person name="Otillar R.P."/>
            <person name="Pangilinan J."/>
            <person name="Peng Y."/>
            <person name="Rokas A."/>
            <person name="Rosa C.A."/>
            <person name="Scheuner C."/>
            <person name="Sibirny A.A."/>
            <person name="Slot J.C."/>
            <person name="Stielow J.B."/>
            <person name="Sun H."/>
            <person name="Kurtzman C.P."/>
            <person name="Blackwell M."/>
            <person name="Grigoriev I.V."/>
            <person name="Jeffries T.W."/>
        </authorList>
    </citation>
    <scope>NUCLEOTIDE SEQUENCE [LARGE SCALE GENOMIC DNA]</scope>
    <source>
        <strain evidence="18">NRRL Y-17324</strain>
    </source>
</reference>
<evidence type="ECO:0000256" key="15">
    <source>
        <dbReference type="SAM" id="SignalP"/>
    </source>
</evidence>
<evidence type="ECO:0000256" key="6">
    <source>
        <dbReference type="ARBA" id="ARBA00022670"/>
    </source>
</evidence>
<comment type="catalytic activity">
    <reaction evidence="1">
        <text>Preferential cleavage at the carboxyl of hydrophobic amino acids, but fails to cleave 15-Leu-|-Tyr-16, 16-Tyr-|-Leu-17 and 24-Phe-|-Phe-25 of insulin B chain. Activates trypsinogen, and degrades keratin.</text>
        <dbReference type="EC" id="3.4.23.24"/>
    </reaction>
</comment>
<evidence type="ECO:0000256" key="11">
    <source>
        <dbReference type="ARBA" id="ARBA00023157"/>
    </source>
</evidence>
<evidence type="ECO:0000256" key="9">
    <source>
        <dbReference type="ARBA" id="ARBA00022801"/>
    </source>
</evidence>
<keyword evidence="7 15" id="KW-0732">Signal</keyword>
<evidence type="ECO:0000256" key="12">
    <source>
        <dbReference type="PIRSR" id="PIRSR601461-1"/>
    </source>
</evidence>
<dbReference type="GO" id="GO:0005576">
    <property type="term" value="C:extracellular region"/>
    <property type="evidence" value="ECO:0007669"/>
    <property type="project" value="UniProtKB-SubCell"/>
</dbReference>
<evidence type="ECO:0000256" key="4">
    <source>
        <dbReference type="ARBA" id="ARBA00013207"/>
    </source>
</evidence>
<dbReference type="InterPro" id="IPR033876">
    <property type="entry name" value="SAP-like"/>
</dbReference>
<evidence type="ECO:0000313" key="17">
    <source>
        <dbReference type="EMBL" id="ODV78731.1"/>
    </source>
</evidence>
<dbReference type="PANTHER" id="PTHR47966">
    <property type="entry name" value="BETA-SITE APP-CLEAVING ENZYME, ISOFORM A-RELATED"/>
    <property type="match status" value="1"/>
</dbReference>
<dbReference type="EC" id="3.4.23.24" evidence="4"/>
<keyword evidence="8 14" id="KW-0064">Aspartyl protease</keyword>
<dbReference type="RefSeq" id="XP_020063853.1">
    <property type="nucleotide sequence ID" value="XM_020210124.1"/>
</dbReference>
<accession>A0A1E4SGU9</accession>
<evidence type="ECO:0000256" key="10">
    <source>
        <dbReference type="ARBA" id="ARBA00023145"/>
    </source>
</evidence>
<dbReference type="GO" id="GO:0004190">
    <property type="term" value="F:aspartic-type endopeptidase activity"/>
    <property type="evidence" value="ECO:0007669"/>
    <property type="project" value="UniProtKB-KW"/>
</dbReference>
<dbReference type="CDD" id="cd05474">
    <property type="entry name" value="SAP_like"/>
    <property type="match status" value="1"/>
</dbReference>
<feature type="active site" evidence="12">
    <location>
        <position position="99"/>
    </location>
</feature>
<dbReference type="STRING" id="984487.A0A1E4SGU9"/>
<feature type="chain" id="PRO_5009162766" description="candidapepsin" evidence="15">
    <location>
        <begin position="24"/>
        <end position="394"/>
    </location>
</feature>
<organism evidence="17 18">
    <name type="scientific">Suhomyces tanzawaensis NRRL Y-17324</name>
    <dbReference type="NCBI Taxonomy" id="984487"/>
    <lineage>
        <taxon>Eukaryota</taxon>
        <taxon>Fungi</taxon>
        <taxon>Dikarya</taxon>
        <taxon>Ascomycota</taxon>
        <taxon>Saccharomycotina</taxon>
        <taxon>Pichiomycetes</taxon>
        <taxon>Debaryomycetaceae</taxon>
        <taxon>Suhomyces</taxon>
    </lineage>
</organism>
<keyword evidence="11 13" id="KW-1015">Disulfide bond</keyword>
<evidence type="ECO:0000256" key="13">
    <source>
        <dbReference type="PIRSR" id="PIRSR601461-2"/>
    </source>
</evidence>
<protein>
    <recommendedName>
        <fullName evidence="4">candidapepsin</fullName>
        <ecNumber evidence="4">3.4.23.24</ecNumber>
    </recommendedName>
</protein>
<dbReference type="PANTHER" id="PTHR47966:SF65">
    <property type="entry name" value="ASPARTIC-TYPE ENDOPEPTIDASE"/>
    <property type="match status" value="1"/>
</dbReference>
<dbReference type="GeneID" id="30984260"/>
<feature type="active site" evidence="12">
    <location>
        <position position="273"/>
    </location>
</feature>
<feature type="disulfide bond" evidence="13">
    <location>
        <begin position="308"/>
        <end position="342"/>
    </location>
</feature>
<dbReference type="PRINTS" id="PR00792">
    <property type="entry name" value="PEPSIN"/>
</dbReference>
<evidence type="ECO:0000256" key="7">
    <source>
        <dbReference type="ARBA" id="ARBA00022729"/>
    </source>
</evidence>
<dbReference type="Gene3D" id="2.40.70.10">
    <property type="entry name" value="Acid Proteases"/>
    <property type="match status" value="2"/>
</dbReference>
<sequence length="394" mass="41875">MVSFGLFTQKAFSLLACSLVVQGLVIPDASTATEDVAKREGPGFLKLDFSVTKKVINGTTDENTHKRADYQVPLTKQNVYYSIDLNFGSQAQTISVDIDTGSSDLWVPDLKTDKAGFDSASSTTFHDLGIPFSIGYVDKSTASGNFVKDSVGIPNGPTLKDFQFADATQSTVTQGGVFGIGPIASESTSTKYPNFPISLKNAGYISKNAYSIYLNSVDATTGSIIFGGIDNAKYEGLLVTLPFTQDSGIVINLDSVTGPDGTVHETNINGILDTGTTVTYLPDDVVSSFAGSIPGAFFLFGRIYLPSCDALPSDQFVSFKFGDANIKVPLSDLVQDNGGGSCLLGIFGNSQSQGFNLLGDSFLRRAYFVADYDAKTAQIAQVKYTSDSNIVAIQ</sequence>
<keyword evidence="5" id="KW-0964">Secreted</keyword>
<dbReference type="OrthoDB" id="771136at2759"/>
<dbReference type="SUPFAM" id="SSF50630">
    <property type="entry name" value="Acid proteases"/>
    <property type="match status" value="1"/>
</dbReference>
<feature type="domain" description="Peptidase A1" evidence="16">
    <location>
        <begin position="81"/>
        <end position="380"/>
    </location>
</feature>
<dbReference type="Pfam" id="PF00026">
    <property type="entry name" value="Asp"/>
    <property type="match status" value="1"/>
</dbReference>
<gene>
    <name evidence="17" type="ORF">CANTADRAFT_52809</name>
</gene>
<evidence type="ECO:0000256" key="1">
    <source>
        <dbReference type="ARBA" id="ARBA00001675"/>
    </source>
</evidence>
<dbReference type="PROSITE" id="PS51767">
    <property type="entry name" value="PEPTIDASE_A1"/>
    <property type="match status" value="1"/>
</dbReference>
<evidence type="ECO:0000256" key="5">
    <source>
        <dbReference type="ARBA" id="ARBA00022525"/>
    </source>
</evidence>
<keyword evidence="18" id="KW-1185">Reference proteome</keyword>
<name>A0A1E4SGU9_9ASCO</name>
<dbReference type="EMBL" id="KV453913">
    <property type="protein sequence ID" value="ODV78731.1"/>
    <property type="molecule type" value="Genomic_DNA"/>
</dbReference>
<evidence type="ECO:0000256" key="8">
    <source>
        <dbReference type="ARBA" id="ARBA00022750"/>
    </source>
</evidence>
<comment type="subcellular location">
    <subcellularLocation>
        <location evidence="2">Secreted</location>
    </subcellularLocation>
</comment>
<evidence type="ECO:0000256" key="3">
    <source>
        <dbReference type="ARBA" id="ARBA00007447"/>
    </source>
</evidence>
<evidence type="ECO:0000313" key="18">
    <source>
        <dbReference type="Proteomes" id="UP000094285"/>
    </source>
</evidence>
<dbReference type="GO" id="GO:0006508">
    <property type="term" value="P:proteolysis"/>
    <property type="evidence" value="ECO:0007669"/>
    <property type="project" value="UniProtKB-KW"/>
</dbReference>
<dbReference type="AlphaFoldDB" id="A0A1E4SGU9"/>
<keyword evidence="6 14" id="KW-0645">Protease</keyword>
<dbReference type="Proteomes" id="UP000094285">
    <property type="component" value="Unassembled WGS sequence"/>
</dbReference>
<dbReference type="InterPro" id="IPR001461">
    <property type="entry name" value="Aspartic_peptidase_A1"/>
</dbReference>
<dbReference type="PROSITE" id="PS00141">
    <property type="entry name" value="ASP_PROTEASE"/>
    <property type="match status" value="2"/>
</dbReference>
<proteinExistence type="inferred from homology"/>
<evidence type="ECO:0000256" key="14">
    <source>
        <dbReference type="RuleBase" id="RU000454"/>
    </source>
</evidence>
<keyword evidence="10" id="KW-0865">Zymogen</keyword>